<dbReference type="Proteomes" id="UP000266723">
    <property type="component" value="Unassembled WGS sequence"/>
</dbReference>
<dbReference type="PANTHER" id="PTHR32448">
    <property type="entry name" value="OS08G0158400 PROTEIN"/>
    <property type="match status" value="1"/>
</dbReference>
<evidence type="ECO:0000313" key="2">
    <source>
        <dbReference type="Proteomes" id="UP000266723"/>
    </source>
</evidence>
<dbReference type="EMBL" id="QGKV02000299">
    <property type="protein sequence ID" value="KAF3597699.1"/>
    <property type="molecule type" value="Genomic_DNA"/>
</dbReference>
<organism evidence="1 2">
    <name type="scientific">Brassica cretica</name>
    <name type="common">Mustard</name>
    <dbReference type="NCBI Taxonomy" id="69181"/>
    <lineage>
        <taxon>Eukaryota</taxon>
        <taxon>Viridiplantae</taxon>
        <taxon>Streptophyta</taxon>
        <taxon>Embryophyta</taxon>
        <taxon>Tracheophyta</taxon>
        <taxon>Spermatophyta</taxon>
        <taxon>Magnoliopsida</taxon>
        <taxon>eudicotyledons</taxon>
        <taxon>Gunneridae</taxon>
        <taxon>Pentapetalae</taxon>
        <taxon>rosids</taxon>
        <taxon>malvids</taxon>
        <taxon>Brassicales</taxon>
        <taxon>Brassicaceae</taxon>
        <taxon>Brassiceae</taxon>
        <taxon>Brassica</taxon>
    </lineage>
</organism>
<comment type="caution">
    <text evidence="1">The sequence shown here is derived from an EMBL/GenBank/DDBJ whole genome shotgun (WGS) entry which is preliminary data.</text>
</comment>
<gene>
    <name evidence="1" type="ORF">DY000_02023032</name>
</gene>
<reference evidence="1 2" key="1">
    <citation type="journal article" date="2020" name="BMC Genomics">
        <title>Intraspecific diversification of the crop wild relative Brassica cretica Lam. using demographic model selection.</title>
        <authorList>
            <person name="Kioukis A."/>
            <person name="Michalopoulou V.A."/>
            <person name="Briers L."/>
            <person name="Pirintsos S."/>
            <person name="Studholme D.J."/>
            <person name="Pavlidis P."/>
            <person name="Sarris P.F."/>
        </authorList>
    </citation>
    <scope>NUCLEOTIDE SEQUENCE [LARGE SCALE GENOMIC DNA]</scope>
    <source>
        <strain evidence="2">cv. PFS-1207/04</strain>
    </source>
</reference>
<name>A0ABQ7ENA6_BRACR</name>
<keyword evidence="2" id="KW-1185">Reference proteome</keyword>
<evidence type="ECO:0000313" key="1">
    <source>
        <dbReference type="EMBL" id="KAF3597699.1"/>
    </source>
</evidence>
<dbReference type="Gene3D" id="3.40.462.20">
    <property type="match status" value="1"/>
</dbReference>
<proteinExistence type="predicted"/>
<accession>A0ABQ7ENA6</accession>
<protein>
    <submittedName>
        <fullName evidence="1">Uncharacterized protein</fullName>
    </submittedName>
</protein>
<sequence>MSLHVNSTAHVLLVLAYKIKLVEVPETVFRVTRTLEQNATEVVHRWQHVAPELPEEIFIRTTMEVVNGTVSSQKTVRATFLALFLGDASTLLSILNRRLPELSLVQ</sequence>